<accession>C0M1B1</accession>
<evidence type="ECO:0000256" key="3">
    <source>
        <dbReference type="ARBA" id="ARBA00022621"/>
    </source>
</evidence>
<keyword evidence="5" id="KW-0408">Iron</keyword>
<dbReference type="SUPFAM" id="SSF46458">
    <property type="entry name" value="Globin-like"/>
    <property type="match status" value="1"/>
</dbReference>
<dbReference type="Pfam" id="PF00042">
    <property type="entry name" value="Globin"/>
    <property type="match status" value="1"/>
</dbReference>
<dbReference type="PANTHER" id="PTHR46458:SF1">
    <property type="entry name" value="GEO09476P1"/>
    <property type="match status" value="1"/>
</dbReference>
<evidence type="ECO:0000256" key="4">
    <source>
        <dbReference type="ARBA" id="ARBA00022723"/>
    </source>
</evidence>
<organism evidence="8">
    <name type="scientific">Anadara kagoshimensis</name>
    <dbReference type="NCBI Taxonomy" id="1390362"/>
    <lineage>
        <taxon>Eukaryota</taxon>
        <taxon>Metazoa</taxon>
        <taxon>Spiralia</taxon>
        <taxon>Lophotrochozoa</taxon>
        <taxon>Mollusca</taxon>
        <taxon>Bivalvia</taxon>
        <taxon>Autobranchia</taxon>
        <taxon>Pteriomorphia</taxon>
        <taxon>Arcoida</taxon>
        <taxon>Arcoidea</taxon>
        <taxon>Arcidae</taxon>
        <taxon>Anadara</taxon>
    </lineage>
</organism>
<dbReference type="SMR" id="C0M1B1"/>
<dbReference type="FunFam" id="1.10.490.10:FF:000039">
    <property type="entry name" value="Globin-1"/>
    <property type="match status" value="1"/>
</dbReference>
<dbReference type="GO" id="GO:0019825">
    <property type="term" value="F:oxygen binding"/>
    <property type="evidence" value="ECO:0007669"/>
    <property type="project" value="InterPro"/>
</dbReference>
<dbReference type="CDD" id="cd01040">
    <property type="entry name" value="Mb-like"/>
    <property type="match status" value="1"/>
</dbReference>
<name>C0M1B1_9BIVA</name>
<dbReference type="GO" id="GO:0046872">
    <property type="term" value="F:metal ion binding"/>
    <property type="evidence" value="ECO:0007669"/>
    <property type="project" value="UniProtKB-KW"/>
</dbReference>
<feature type="domain" description="Globin" evidence="7">
    <location>
        <begin position="10"/>
        <end position="147"/>
    </location>
</feature>
<evidence type="ECO:0000259" key="7">
    <source>
        <dbReference type="PROSITE" id="PS01033"/>
    </source>
</evidence>
<evidence type="ECO:0000256" key="6">
    <source>
        <dbReference type="RuleBase" id="RU000356"/>
    </source>
</evidence>
<keyword evidence="1 6" id="KW-0813">Transport</keyword>
<gene>
    <name evidence="8" type="primary">HbI</name>
</gene>
<dbReference type="EMBL" id="FJ797699">
    <property type="protein sequence ID" value="ACN90946.1"/>
    <property type="molecule type" value="mRNA"/>
</dbReference>
<protein>
    <submittedName>
        <fullName evidence="8">Hemoglobin</fullName>
    </submittedName>
</protein>
<dbReference type="InterPro" id="IPR000971">
    <property type="entry name" value="Globin"/>
</dbReference>
<dbReference type="PANTHER" id="PTHR46458">
    <property type="entry name" value="BLR2807 PROTEIN"/>
    <property type="match status" value="1"/>
</dbReference>
<reference evidence="8" key="1">
    <citation type="submission" date="2009-03" db="EMBL/GenBank/DDBJ databases">
        <title>Gene cloning and identification of immune activity of hemoglobin from Scapharca kagoshimensis.</title>
        <authorList>
            <person name="Fan T."/>
            <person name="Xu B."/>
            <person name="Jing Z."/>
            <person name="Zhang Y."/>
        </authorList>
    </citation>
    <scope>NUCLEOTIDE SEQUENCE</scope>
</reference>
<dbReference type="InterPro" id="IPR044399">
    <property type="entry name" value="Mb-like_M"/>
</dbReference>
<proteinExistence type="evidence at transcript level"/>
<keyword evidence="3 6" id="KW-0561">Oxygen transport</keyword>
<dbReference type="GO" id="GO:0020037">
    <property type="term" value="F:heme binding"/>
    <property type="evidence" value="ECO:0007669"/>
    <property type="project" value="InterPro"/>
</dbReference>
<evidence type="ECO:0000256" key="2">
    <source>
        <dbReference type="ARBA" id="ARBA00022617"/>
    </source>
</evidence>
<keyword evidence="2 6" id="KW-0349">Heme</keyword>
<dbReference type="AlphaFoldDB" id="C0M1B1"/>
<evidence type="ECO:0000256" key="5">
    <source>
        <dbReference type="ARBA" id="ARBA00023004"/>
    </source>
</evidence>
<comment type="similarity">
    <text evidence="6">Belongs to the globin family.</text>
</comment>
<evidence type="ECO:0000256" key="1">
    <source>
        <dbReference type="ARBA" id="ARBA00022448"/>
    </source>
</evidence>
<dbReference type="Gene3D" id="1.10.490.10">
    <property type="entry name" value="Globins"/>
    <property type="match status" value="1"/>
</dbReference>
<sequence>MPSVYDAAAQLTADVKKDLRDSWKVIGSDKKGNGVALMTTLFADNQETIGYFKRLGDVSQGMANDKLRGHSITLMYALQNFIDQLDNPDDLVCVVEKFAVNHITRKISAAEFGKINGPIKKVLASKNFGDKYANAWAKLVAVVQAAL</sequence>
<dbReference type="GO" id="GO:0005344">
    <property type="term" value="F:oxygen carrier activity"/>
    <property type="evidence" value="ECO:0007669"/>
    <property type="project" value="UniProtKB-KW"/>
</dbReference>
<dbReference type="PROSITE" id="PS01033">
    <property type="entry name" value="GLOBIN"/>
    <property type="match status" value="1"/>
</dbReference>
<dbReference type="InterPro" id="IPR009050">
    <property type="entry name" value="Globin-like_sf"/>
</dbReference>
<keyword evidence="4" id="KW-0479">Metal-binding</keyword>
<evidence type="ECO:0000313" key="8">
    <source>
        <dbReference type="EMBL" id="ACN90946.1"/>
    </source>
</evidence>
<dbReference type="InterPro" id="IPR050532">
    <property type="entry name" value="Globin-like_OT"/>
</dbReference>
<dbReference type="InterPro" id="IPR012292">
    <property type="entry name" value="Globin/Proto"/>
</dbReference>